<accession>A0AAN7LWI0</accession>
<dbReference type="SUPFAM" id="SSF49899">
    <property type="entry name" value="Concanavalin A-like lectins/glucanases"/>
    <property type="match status" value="1"/>
</dbReference>
<proteinExistence type="inferred from homology"/>
<dbReference type="InterPro" id="IPR019825">
    <property type="entry name" value="Lectin_legB_Mn/Ca_BS"/>
</dbReference>
<evidence type="ECO:0000256" key="2">
    <source>
        <dbReference type="ARBA" id="ARBA00022734"/>
    </source>
</evidence>
<dbReference type="Pfam" id="PF00139">
    <property type="entry name" value="Lectin_legB"/>
    <property type="match status" value="1"/>
</dbReference>
<evidence type="ECO:0000313" key="6">
    <source>
        <dbReference type="Proteomes" id="UP001346149"/>
    </source>
</evidence>
<evidence type="ECO:0000256" key="1">
    <source>
        <dbReference type="ARBA" id="ARBA00007606"/>
    </source>
</evidence>
<feature type="transmembrane region" description="Helical" evidence="3">
    <location>
        <begin position="334"/>
        <end position="355"/>
    </location>
</feature>
<dbReference type="PANTHER" id="PTHR32401:SF49">
    <property type="entry name" value="OS10G0129200 PROTEIN"/>
    <property type="match status" value="1"/>
</dbReference>
<evidence type="ECO:0000313" key="5">
    <source>
        <dbReference type="EMBL" id="KAK4792539.1"/>
    </source>
</evidence>
<dbReference type="EMBL" id="JAXQNO010000008">
    <property type="protein sequence ID" value="KAK4792539.1"/>
    <property type="molecule type" value="Genomic_DNA"/>
</dbReference>
<evidence type="ECO:0000256" key="3">
    <source>
        <dbReference type="SAM" id="Phobius"/>
    </source>
</evidence>
<comment type="caution">
    <text evidence="5">The sequence shown here is derived from an EMBL/GenBank/DDBJ whole genome shotgun (WGS) entry which is preliminary data.</text>
</comment>
<keyword evidence="3" id="KW-1133">Transmembrane helix</keyword>
<name>A0AAN7LWI0_TRANT</name>
<dbReference type="InterPro" id="IPR013320">
    <property type="entry name" value="ConA-like_dom_sf"/>
</dbReference>
<dbReference type="Gene3D" id="2.60.120.200">
    <property type="match status" value="1"/>
</dbReference>
<dbReference type="PROSITE" id="PS00307">
    <property type="entry name" value="LECTIN_LEGUME_BETA"/>
    <property type="match status" value="1"/>
</dbReference>
<dbReference type="GO" id="GO:0030246">
    <property type="term" value="F:carbohydrate binding"/>
    <property type="evidence" value="ECO:0007669"/>
    <property type="project" value="UniProtKB-KW"/>
</dbReference>
<keyword evidence="6" id="KW-1185">Reference proteome</keyword>
<dbReference type="PANTHER" id="PTHR32401">
    <property type="entry name" value="CONCANAVALIN A-LIKE LECTIN FAMILY PROTEIN"/>
    <property type="match status" value="1"/>
</dbReference>
<keyword evidence="2" id="KW-0430">Lectin</keyword>
<sequence length="513" mass="56888">MAAHDSRFLPSCHFGSSAAFDDITFNFSALTLRKASTFPGMRARSSPTSSLLSTSITTFLPACLPPSLPACLPPCLPASLPPQSSRPLKMRGSRRPLMTVVFFLLVILGASSAAFDNITFNFPSFDPDDKNLTFSRDANVVKSKIQLTVNQYNQNFYCAGQNAIYGENLGLPVSNSSSFIAVEFDTFFNQNKNDPFKPHIGIDINSLNSAVTDMWEWNKIKEGGEAQAWITYNSSTKNLSVLLVDGKSSDSTGSYPTNKNFSSVSYVVDLSEHLPEWVRFGFSGSTGAYFETNEITSWYFASSLQIPDPPPETSAAPPDVALQSSQVKEKSKTWVWGVIVSCVVAVILSVTIVVIRWFHRSSKEVGNDERAEEDHNAMMVYEVFSWGKLAMATDQDFTNVRLLGEVVWPAVMEMRGSQWSLMTVVFFFFVILGASSAVFNNITFNFSSFDRADTQTFTFSGDASLVKPNIELTVNQYNKVFLEFPSGSFICLRYMQMLRVVFSCRISTVLGKV</sequence>
<dbReference type="AlphaFoldDB" id="A0AAN7LWI0"/>
<dbReference type="CDD" id="cd06899">
    <property type="entry name" value="lectin_legume_LecRK_Arcelin_ConA"/>
    <property type="match status" value="1"/>
</dbReference>
<keyword evidence="3" id="KW-0472">Membrane</keyword>
<evidence type="ECO:0000259" key="4">
    <source>
        <dbReference type="Pfam" id="PF00139"/>
    </source>
</evidence>
<dbReference type="InterPro" id="IPR050258">
    <property type="entry name" value="Leguminous_Lectin"/>
</dbReference>
<gene>
    <name evidence="5" type="ORF">SAY86_022974</name>
</gene>
<feature type="transmembrane region" description="Helical" evidence="3">
    <location>
        <begin position="419"/>
        <end position="439"/>
    </location>
</feature>
<dbReference type="Proteomes" id="UP001346149">
    <property type="component" value="Unassembled WGS sequence"/>
</dbReference>
<feature type="domain" description="Legume lectin" evidence="4">
    <location>
        <begin position="162"/>
        <end position="309"/>
    </location>
</feature>
<organism evidence="5 6">
    <name type="scientific">Trapa natans</name>
    <name type="common">Water chestnut</name>
    <dbReference type="NCBI Taxonomy" id="22666"/>
    <lineage>
        <taxon>Eukaryota</taxon>
        <taxon>Viridiplantae</taxon>
        <taxon>Streptophyta</taxon>
        <taxon>Embryophyta</taxon>
        <taxon>Tracheophyta</taxon>
        <taxon>Spermatophyta</taxon>
        <taxon>Magnoliopsida</taxon>
        <taxon>eudicotyledons</taxon>
        <taxon>Gunneridae</taxon>
        <taxon>Pentapetalae</taxon>
        <taxon>rosids</taxon>
        <taxon>malvids</taxon>
        <taxon>Myrtales</taxon>
        <taxon>Lythraceae</taxon>
        <taxon>Trapa</taxon>
    </lineage>
</organism>
<dbReference type="InterPro" id="IPR000985">
    <property type="entry name" value="Lectin_LegA_CS"/>
</dbReference>
<reference evidence="5 6" key="1">
    <citation type="journal article" date="2023" name="Hortic Res">
        <title>Pangenome of water caltrop reveals structural variations and asymmetric subgenome divergence after allopolyploidization.</title>
        <authorList>
            <person name="Zhang X."/>
            <person name="Chen Y."/>
            <person name="Wang L."/>
            <person name="Yuan Y."/>
            <person name="Fang M."/>
            <person name="Shi L."/>
            <person name="Lu R."/>
            <person name="Comes H.P."/>
            <person name="Ma Y."/>
            <person name="Chen Y."/>
            <person name="Huang G."/>
            <person name="Zhou Y."/>
            <person name="Zheng Z."/>
            <person name="Qiu Y."/>
        </authorList>
    </citation>
    <scope>NUCLEOTIDE SEQUENCE [LARGE SCALE GENOMIC DNA]</scope>
    <source>
        <strain evidence="5">F231</strain>
    </source>
</reference>
<feature type="transmembrane region" description="Helical" evidence="3">
    <location>
        <begin position="96"/>
        <end position="115"/>
    </location>
</feature>
<dbReference type="InterPro" id="IPR001220">
    <property type="entry name" value="Legume_lectin_dom"/>
</dbReference>
<dbReference type="PROSITE" id="PS00308">
    <property type="entry name" value="LECTIN_LEGUME_ALPHA"/>
    <property type="match status" value="1"/>
</dbReference>
<protein>
    <recommendedName>
        <fullName evidence="4">Legume lectin domain-containing protein</fullName>
    </recommendedName>
</protein>
<comment type="similarity">
    <text evidence="1">Belongs to the leguminous lectin family.</text>
</comment>
<keyword evidence="3" id="KW-0812">Transmembrane</keyword>